<proteinExistence type="predicted"/>
<feature type="compositionally biased region" description="Basic and acidic residues" evidence="1">
    <location>
        <begin position="339"/>
        <end position="357"/>
    </location>
</feature>
<organism evidence="2">
    <name type="scientific">Bactrocera latifrons</name>
    <name type="common">Malaysian fruit fly</name>
    <name type="synonym">Chaetodacus latifrons</name>
    <dbReference type="NCBI Taxonomy" id="174628"/>
    <lineage>
        <taxon>Eukaryota</taxon>
        <taxon>Metazoa</taxon>
        <taxon>Ecdysozoa</taxon>
        <taxon>Arthropoda</taxon>
        <taxon>Hexapoda</taxon>
        <taxon>Insecta</taxon>
        <taxon>Pterygota</taxon>
        <taxon>Neoptera</taxon>
        <taxon>Endopterygota</taxon>
        <taxon>Diptera</taxon>
        <taxon>Brachycera</taxon>
        <taxon>Muscomorpha</taxon>
        <taxon>Tephritoidea</taxon>
        <taxon>Tephritidae</taxon>
        <taxon>Bactrocera</taxon>
        <taxon>Bactrocera</taxon>
    </lineage>
</organism>
<dbReference type="InterPro" id="IPR000238">
    <property type="entry name" value="RbfA"/>
</dbReference>
<evidence type="ECO:0000256" key="1">
    <source>
        <dbReference type="SAM" id="MobiDB-lite"/>
    </source>
</evidence>
<dbReference type="Pfam" id="PF02033">
    <property type="entry name" value="RBFA"/>
    <property type="match status" value="1"/>
</dbReference>
<protein>
    <submittedName>
        <fullName evidence="2">Putative ribosome-binding factor A, mitochondrial</fullName>
    </submittedName>
</protein>
<dbReference type="AlphaFoldDB" id="A0A0K8U891"/>
<reference evidence="2" key="1">
    <citation type="submission" date="2015-06" db="EMBL/GenBank/DDBJ databases">
        <authorList>
            <person name="Hoefler B.C."/>
            <person name="Straight P.D."/>
        </authorList>
    </citation>
    <scope>NUCLEOTIDE SEQUENCE</scope>
</reference>
<dbReference type="GO" id="GO:0006364">
    <property type="term" value="P:rRNA processing"/>
    <property type="evidence" value="ECO:0007669"/>
    <property type="project" value="InterPro"/>
</dbReference>
<accession>A0A0K8U891</accession>
<dbReference type="PANTHER" id="PTHR14725">
    <property type="entry name" value="RIBOSOME-BINDING FACTOR A, MITOCHONDRIAL-RELATED"/>
    <property type="match status" value="1"/>
</dbReference>
<dbReference type="SUPFAM" id="SSF89919">
    <property type="entry name" value="Ribosome-binding factor A, RbfA"/>
    <property type="match status" value="1"/>
</dbReference>
<dbReference type="InterPro" id="IPR039212">
    <property type="entry name" value="RBFA_mitochondrial"/>
</dbReference>
<sequence length="403" mass="45720">MLRNVHRCNQHLIHIEWSSKGCAHISTACGGVTYAKANDIKFQSKIISKLVGHRISGSKKRWYPSYDVNTSNSARQRNAEMFNSAHITKSTGSGGGKNTTRRMVVLNKLFMKHITDLLATGEASESILGCGLQVTRVKISPDFAYINVYWLGGGEPLADAQLEMELQRCSGRLRHELSQLMLMSEVPRIKFAREKKLSNIAQVEGLLRTIDFGPQEETSEGSTEALADHVQHNLVATLMQREFYGKNDITVANENKCDNEEEFPEMRHDVLGLDHQHIMSKILTKMRKSQHAWEQHTRKDNALVSTNEAGNAAESLEQIQQQLTRAAEKSTSFERFLAKRRERKSTPERKRHDRASEWVDESVEQAALEAAASTVLTPAQRRLLESEDYLFEDQDDKRNTNEK</sequence>
<feature type="region of interest" description="Disordered" evidence="1">
    <location>
        <begin position="339"/>
        <end position="360"/>
    </location>
</feature>
<dbReference type="Gene3D" id="3.30.300.20">
    <property type="match status" value="1"/>
</dbReference>
<dbReference type="PANTHER" id="PTHR14725:SF0">
    <property type="entry name" value="RIBOSOME-BINDING FACTOR A, MITOCHONDRIAL-RELATED"/>
    <property type="match status" value="1"/>
</dbReference>
<evidence type="ECO:0000313" key="2">
    <source>
        <dbReference type="EMBL" id="JAI22575.1"/>
    </source>
</evidence>
<dbReference type="EMBL" id="GDHF01029739">
    <property type="protein sequence ID" value="JAI22575.1"/>
    <property type="molecule type" value="Transcribed_RNA"/>
</dbReference>
<gene>
    <name evidence="2" type="primary">RBFA</name>
    <name evidence="2" type="ORF">c0_g2_i1</name>
</gene>
<name>A0A0K8U891_BACLA</name>
<dbReference type="InterPro" id="IPR015946">
    <property type="entry name" value="KH_dom-like_a/b"/>
</dbReference>
<dbReference type="InterPro" id="IPR023799">
    <property type="entry name" value="RbfA_dom_sf"/>
</dbReference>
<dbReference type="OrthoDB" id="418445at2759"/>